<reference evidence="1" key="1">
    <citation type="submission" date="2014-09" db="EMBL/GenBank/DDBJ databases">
        <authorList>
            <person name="Magalhaes I.L.F."/>
            <person name="Oliveira U."/>
            <person name="Santos F.R."/>
            <person name="Vidigal T.H.D.A."/>
            <person name="Brescovit A.D."/>
            <person name="Santos A.J."/>
        </authorList>
    </citation>
    <scope>NUCLEOTIDE SEQUENCE</scope>
    <source>
        <tissue evidence="1">Shoot tissue taken approximately 20 cm above the soil surface</tissue>
    </source>
</reference>
<accession>A0A0A9A557</accession>
<protein>
    <submittedName>
        <fullName evidence="1">Uncharacterized protein</fullName>
    </submittedName>
</protein>
<dbReference type="AlphaFoldDB" id="A0A0A9A557"/>
<sequence>MLLILVKENFRALVSTQHIVPCIQPKKHNRLPAEVS</sequence>
<evidence type="ECO:0000313" key="1">
    <source>
        <dbReference type="EMBL" id="JAD46824.1"/>
    </source>
</evidence>
<reference evidence="1" key="2">
    <citation type="journal article" date="2015" name="Data Brief">
        <title>Shoot transcriptome of the giant reed, Arundo donax.</title>
        <authorList>
            <person name="Barrero R.A."/>
            <person name="Guerrero F.D."/>
            <person name="Moolhuijzen P."/>
            <person name="Goolsby J.A."/>
            <person name="Tidwell J."/>
            <person name="Bellgard S.E."/>
            <person name="Bellgard M.I."/>
        </authorList>
    </citation>
    <scope>NUCLEOTIDE SEQUENCE</scope>
    <source>
        <tissue evidence="1">Shoot tissue taken approximately 20 cm above the soil surface</tissue>
    </source>
</reference>
<name>A0A0A9A557_ARUDO</name>
<proteinExistence type="predicted"/>
<organism evidence="1">
    <name type="scientific">Arundo donax</name>
    <name type="common">Giant reed</name>
    <name type="synonym">Donax arundinaceus</name>
    <dbReference type="NCBI Taxonomy" id="35708"/>
    <lineage>
        <taxon>Eukaryota</taxon>
        <taxon>Viridiplantae</taxon>
        <taxon>Streptophyta</taxon>
        <taxon>Embryophyta</taxon>
        <taxon>Tracheophyta</taxon>
        <taxon>Spermatophyta</taxon>
        <taxon>Magnoliopsida</taxon>
        <taxon>Liliopsida</taxon>
        <taxon>Poales</taxon>
        <taxon>Poaceae</taxon>
        <taxon>PACMAD clade</taxon>
        <taxon>Arundinoideae</taxon>
        <taxon>Arundineae</taxon>
        <taxon>Arundo</taxon>
    </lineage>
</organism>
<dbReference type="EMBL" id="GBRH01251071">
    <property type="protein sequence ID" value="JAD46824.1"/>
    <property type="molecule type" value="Transcribed_RNA"/>
</dbReference>